<sequence>MEVGYGPIIVVLAFLVLIAAIPTWPWSRQWGFRPTISLGIIFTMIAVFVAIGGFGPG</sequence>
<accession>A0A1W2CRA2</accession>
<protein>
    <recommendedName>
        <fullName evidence="4">DUF3309 domain-containing protein</fullName>
    </recommendedName>
</protein>
<dbReference type="Pfam" id="PF11752">
    <property type="entry name" value="DUF3309"/>
    <property type="match status" value="1"/>
</dbReference>
<dbReference type="AlphaFoldDB" id="A0A1W2CRA2"/>
<keyword evidence="3" id="KW-1185">Reference proteome</keyword>
<evidence type="ECO:0000313" key="2">
    <source>
        <dbReference type="EMBL" id="SMC87760.1"/>
    </source>
</evidence>
<dbReference type="STRING" id="937218.SAMN06297251_11135"/>
<evidence type="ECO:0000256" key="1">
    <source>
        <dbReference type="SAM" id="Phobius"/>
    </source>
</evidence>
<feature type="transmembrane region" description="Helical" evidence="1">
    <location>
        <begin position="36"/>
        <end position="55"/>
    </location>
</feature>
<evidence type="ECO:0000313" key="3">
    <source>
        <dbReference type="Proteomes" id="UP000192656"/>
    </source>
</evidence>
<dbReference type="Proteomes" id="UP000192656">
    <property type="component" value="Unassembled WGS sequence"/>
</dbReference>
<keyword evidence="1" id="KW-0812">Transmembrane</keyword>
<keyword evidence="1" id="KW-0472">Membrane</keyword>
<organism evidence="2 3">
    <name type="scientific">Fulvimarina manganoxydans</name>
    <dbReference type="NCBI Taxonomy" id="937218"/>
    <lineage>
        <taxon>Bacteria</taxon>
        <taxon>Pseudomonadati</taxon>
        <taxon>Pseudomonadota</taxon>
        <taxon>Alphaproteobacteria</taxon>
        <taxon>Hyphomicrobiales</taxon>
        <taxon>Aurantimonadaceae</taxon>
        <taxon>Fulvimarina</taxon>
    </lineage>
</organism>
<keyword evidence="1" id="KW-1133">Transmembrane helix</keyword>
<dbReference type="InterPro" id="IPR021738">
    <property type="entry name" value="DUF3309"/>
</dbReference>
<reference evidence="2 3" key="1">
    <citation type="submission" date="2017-04" db="EMBL/GenBank/DDBJ databases">
        <authorList>
            <person name="Afonso C.L."/>
            <person name="Miller P.J."/>
            <person name="Scott M.A."/>
            <person name="Spackman E."/>
            <person name="Goraichik I."/>
            <person name="Dimitrov K.M."/>
            <person name="Suarez D.L."/>
            <person name="Swayne D.E."/>
        </authorList>
    </citation>
    <scope>NUCLEOTIDE SEQUENCE [LARGE SCALE GENOMIC DNA]</scope>
    <source>
        <strain evidence="2 3">CGMCC 1.10972</strain>
    </source>
</reference>
<feature type="transmembrane region" description="Helical" evidence="1">
    <location>
        <begin position="6"/>
        <end position="24"/>
    </location>
</feature>
<proteinExistence type="predicted"/>
<dbReference type="EMBL" id="FWXR01000011">
    <property type="protein sequence ID" value="SMC87760.1"/>
    <property type="molecule type" value="Genomic_DNA"/>
</dbReference>
<evidence type="ECO:0008006" key="4">
    <source>
        <dbReference type="Google" id="ProtNLM"/>
    </source>
</evidence>
<name>A0A1W2CRA2_9HYPH</name>
<gene>
    <name evidence="2" type="ORF">SAMN06297251_11135</name>
</gene>